<evidence type="ECO:0000259" key="6">
    <source>
        <dbReference type="PROSITE" id="PS50835"/>
    </source>
</evidence>
<name>A0A4W5MAP7_9TELE</name>
<evidence type="ECO:0000256" key="5">
    <source>
        <dbReference type="ARBA" id="ARBA00043266"/>
    </source>
</evidence>
<dbReference type="Proteomes" id="UP000314982">
    <property type="component" value="Unassembled WGS sequence"/>
</dbReference>
<dbReference type="SUPFAM" id="SSF48726">
    <property type="entry name" value="Immunoglobulin"/>
    <property type="match status" value="1"/>
</dbReference>
<keyword evidence="4" id="KW-0393">Immunoglobulin domain</keyword>
<keyword evidence="8" id="KW-1185">Reference proteome</keyword>
<keyword evidence="5" id="KW-0391">Immunity</keyword>
<evidence type="ECO:0000256" key="4">
    <source>
        <dbReference type="ARBA" id="ARBA00023319"/>
    </source>
</evidence>
<keyword evidence="1" id="KW-0732">Signal</keyword>
<keyword evidence="5" id="KW-1279">T cell receptor</keyword>
<dbReference type="Gene3D" id="2.60.40.10">
    <property type="entry name" value="Immunoglobulins"/>
    <property type="match status" value="1"/>
</dbReference>
<evidence type="ECO:0000313" key="7">
    <source>
        <dbReference type="Ensembl" id="ENSHHUP00000034919.1"/>
    </source>
</evidence>
<sequence>SLSWTEIYLSFFSGCRAGENVTQPTEDVMAVEGQPTTLTCLFDTTYQSPNLFWYKQQPNGNPMFIHYYFGPGDNAAGFKERFNASLNTKKQSVPLTIQRLPLSDSLCCVLLCSNAHCDNRIYSPLTKSLCVEKHRTKTIQHSALYCCAVTSTVTHNLLTHICCLLLDHSAIKWSL</sequence>
<keyword evidence="2" id="KW-1064">Adaptive immunity</keyword>
<reference evidence="8" key="1">
    <citation type="submission" date="2018-06" db="EMBL/GenBank/DDBJ databases">
        <title>Genome assembly of Danube salmon.</title>
        <authorList>
            <person name="Macqueen D.J."/>
            <person name="Gundappa M.K."/>
        </authorList>
    </citation>
    <scope>NUCLEOTIDE SEQUENCE [LARGE SCALE GENOMIC DNA]</scope>
</reference>
<organism evidence="7 8">
    <name type="scientific">Hucho hucho</name>
    <name type="common">huchen</name>
    <dbReference type="NCBI Taxonomy" id="62062"/>
    <lineage>
        <taxon>Eukaryota</taxon>
        <taxon>Metazoa</taxon>
        <taxon>Chordata</taxon>
        <taxon>Craniata</taxon>
        <taxon>Vertebrata</taxon>
        <taxon>Euteleostomi</taxon>
        <taxon>Actinopterygii</taxon>
        <taxon>Neopterygii</taxon>
        <taxon>Teleostei</taxon>
        <taxon>Protacanthopterygii</taxon>
        <taxon>Salmoniformes</taxon>
        <taxon>Salmonidae</taxon>
        <taxon>Salmoninae</taxon>
        <taxon>Hucho</taxon>
    </lineage>
</organism>
<protein>
    <recommendedName>
        <fullName evidence="6">Ig-like domain-containing protein</fullName>
    </recommendedName>
</protein>
<reference evidence="7" key="3">
    <citation type="submission" date="2025-09" db="UniProtKB">
        <authorList>
            <consortium name="Ensembl"/>
        </authorList>
    </citation>
    <scope>IDENTIFICATION</scope>
</reference>
<dbReference type="GeneTree" id="ENSGT01030000234557"/>
<dbReference type="STRING" id="62062.ENSHHUP00000034919"/>
<dbReference type="Ensembl" id="ENSHHUT00000036318.1">
    <property type="protein sequence ID" value="ENSHHUP00000034919.1"/>
    <property type="gene ID" value="ENSHHUG00000021981.1"/>
</dbReference>
<reference evidence="7" key="2">
    <citation type="submission" date="2025-08" db="UniProtKB">
        <authorList>
            <consortium name="Ensembl"/>
        </authorList>
    </citation>
    <scope>IDENTIFICATION</scope>
</reference>
<dbReference type="PANTHER" id="PTHR19367">
    <property type="entry name" value="T-CELL RECEPTOR ALPHA CHAIN V REGION"/>
    <property type="match status" value="1"/>
</dbReference>
<evidence type="ECO:0000256" key="1">
    <source>
        <dbReference type="ARBA" id="ARBA00022729"/>
    </source>
</evidence>
<proteinExistence type="predicted"/>
<dbReference type="AlphaFoldDB" id="A0A4W5MAP7"/>
<evidence type="ECO:0000256" key="2">
    <source>
        <dbReference type="ARBA" id="ARBA00023130"/>
    </source>
</evidence>
<keyword evidence="3" id="KW-0675">Receptor</keyword>
<dbReference type="InterPro" id="IPR036179">
    <property type="entry name" value="Ig-like_dom_sf"/>
</dbReference>
<dbReference type="GO" id="GO:0042101">
    <property type="term" value="C:T cell receptor complex"/>
    <property type="evidence" value="ECO:0007669"/>
    <property type="project" value="UniProtKB-KW"/>
</dbReference>
<dbReference type="Pfam" id="PF07686">
    <property type="entry name" value="V-set"/>
    <property type="match status" value="1"/>
</dbReference>
<dbReference type="InterPro" id="IPR013783">
    <property type="entry name" value="Ig-like_fold"/>
</dbReference>
<dbReference type="InterPro" id="IPR051287">
    <property type="entry name" value="TCR_variable_region"/>
</dbReference>
<evidence type="ECO:0000313" key="8">
    <source>
        <dbReference type="Proteomes" id="UP000314982"/>
    </source>
</evidence>
<feature type="domain" description="Ig-like" evidence="6">
    <location>
        <begin position="19"/>
        <end position="159"/>
    </location>
</feature>
<accession>A0A4W5MAP7</accession>
<dbReference type="PANTHER" id="PTHR19367:SF18">
    <property type="entry name" value="T CELL RECEPTOR ALPHA VARIABLE 16"/>
    <property type="match status" value="1"/>
</dbReference>
<dbReference type="GO" id="GO:0002250">
    <property type="term" value="P:adaptive immune response"/>
    <property type="evidence" value="ECO:0007669"/>
    <property type="project" value="UniProtKB-KW"/>
</dbReference>
<dbReference type="InterPro" id="IPR013106">
    <property type="entry name" value="Ig_V-set"/>
</dbReference>
<evidence type="ECO:0000256" key="3">
    <source>
        <dbReference type="ARBA" id="ARBA00023170"/>
    </source>
</evidence>
<dbReference type="InterPro" id="IPR007110">
    <property type="entry name" value="Ig-like_dom"/>
</dbReference>
<dbReference type="PROSITE" id="PS50835">
    <property type="entry name" value="IG_LIKE"/>
    <property type="match status" value="1"/>
</dbReference>